<dbReference type="AlphaFoldDB" id="A0A835UNY6"/>
<dbReference type="Proteomes" id="UP000639772">
    <property type="component" value="Chromosome 9"/>
</dbReference>
<name>A0A835UNY6_VANPL</name>
<evidence type="ECO:0000256" key="1">
    <source>
        <dbReference type="SAM" id="MobiDB-lite"/>
    </source>
</evidence>
<sequence>MSGWNNIEPEIIKPRLFYPNLSSRSSLAWPNHTRRAAGPGEARQRQRTSAPVQAANPGPAYTSDLRKTLPSAVEVGELGPEAPLRRAGLPPGGQEGFGALGEAVGAGRRISRVEHLGGHSRSRWDDANRVGDEEGEKGLLG</sequence>
<feature type="region of interest" description="Disordered" evidence="1">
    <location>
        <begin position="23"/>
        <end position="141"/>
    </location>
</feature>
<protein>
    <submittedName>
        <fullName evidence="2">Uncharacterized protein</fullName>
    </submittedName>
</protein>
<evidence type="ECO:0000313" key="2">
    <source>
        <dbReference type="EMBL" id="KAG0468503.1"/>
    </source>
</evidence>
<evidence type="ECO:0000313" key="3">
    <source>
        <dbReference type="Proteomes" id="UP000639772"/>
    </source>
</evidence>
<feature type="compositionally biased region" description="Basic and acidic residues" evidence="1">
    <location>
        <begin position="111"/>
        <end position="132"/>
    </location>
</feature>
<gene>
    <name evidence="2" type="ORF">HPP92_017831</name>
</gene>
<dbReference type="EMBL" id="JADCNM010000009">
    <property type="protein sequence ID" value="KAG0468503.1"/>
    <property type="molecule type" value="Genomic_DNA"/>
</dbReference>
<reference evidence="2 3" key="1">
    <citation type="journal article" date="2020" name="Nat. Food">
        <title>A phased Vanilla planifolia genome enables genetic improvement of flavour and production.</title>
        <authorList>
            <person name="Hasing T."/>
            <person name="Tang H."/>
            <person name="Brym M."/>
            <person name="Khazi F."/>
            <person name="Huang T."/>
            <person name="Chambers A.H."/>
        </authorList>
    </citation>
    <scope>NUCLEOTIDE SEQUENCE [LARGE SCALE GENOMIC DNA]</scope>
    <source>
        <tissue evidence="2">Leaf</tissue>
    </source>
</reference>
<accession>A0A835UNY6</accession>
<proteinExistence type="predicted"/>
<comment type="caution">
    <text evidence="2">The sequence shown here is derived from an EMBL/GenBank/DDBJ whole genome shotgun (WGS) entry which is preliminary data.</text>
</comment>
<organism evidence="2 3">
    <name type="scientific">Vanilla planifolia</name>
    <name type="common">Vanilla</name>
    <dbReference type="NCBI Taxonomy" id="51239"/>
    <lineage>
        <taxon>Eukaryota</taxon>
        <taxon>Viridiplantae</taxon>
        <taxon>Streptophyta</taxon>
        <taxon>Embryophyta</taxon>
        <taxon>Tracheophyta</taxon>
        <taxon>Spermatophyta</taxon>
        <taxon>Magnoliopsida</taxon>
        <taxon>Liliopsida</taxon>
        <taxon>Asparagales</taxon>
        <taxon>Orchidaceae</taxon>
        <taxon>Vanilloideae</taxon>
        <taxon>Vanilleae</taxon>
        <taxon>Vanilla</taxon>
    </lineage>
</organism>
<feature type="compositionally biased region" description="Gly residues" evidence="1">
    <location>
        <begin position="90"/>
        <end position="99"/>
    </location>
</feature>